<dbReference type="GO" id="GO:0009982">
    <property type="term" value="F:pseudouridine synthase activity"/>
    <property type="evidence" value="ECO:0007669"/>
    <property type="project" value="InterPro"/>
</dbReference>
<name>A0A9D0YVC8_9FIRM</name>
<evidence type="ECO:0000256" key="4">
    <source>
        <dbReference type="ARBA" id="ARBA00031870"/>
    </source>
</evidence>
<comment type="caution">
    <text evidence="7">The sequence shown here is derived from an EMBL/GenBank/DDBJ whole genome shotgun (WGS) entry which is preliminary data.</text>
</comment>
<organism evidence="7 8">
    <name type="scientific">Candidatus Avichristensenella intestinipullorum</name>
    <dbReference type="NCBI Taxonomy" id="2840693"/>
    <lineage>
        <taxon>Bacteria</taxon>
        <taxon>Bacillati</taxon>
        <taxon>Bacillota</taxon>
        <taxon>Clostridia</taxon>
        <taxon>Candidatus Avichristensenella</taxon>
    </lineage>
</organism>
<dbReference type="AlphaFoldDB" id="A0A9D0YVC8"/>
<dbReference type="InterPro" id="IPR006145">
    <property type="entry name" value="PsdUridine_synth_RsuA/RluA"/>
</dbReference>
<feature type="domain" description="Pseudouridine synthase RsuA/RluA-like" evidence="6">
    <location>
        <begin position="12"/>
        <end position="154"/>
    </location>
</feature>
<reference evidence="7" key="2">
    <citation type="journal article" date="2021" name="PeerJ">
        <title>Extensive microbial diversity within the chicken gut microbiome revealed by metagenomics and culture.</title>
        <authorList>
            <person name="Gilroy R."/>
            <person name="Ravi A."/>
            <person name="Getino M."/>
            <person name="Pursley I."/>
            <person name="Horton D.L."/>
            <person name="Alikhan N.F."/>
            <person name="Baker D."/>
            <person name="Gharbi K."/>
            <person name="Hall N."/>
            <person name="Watson M."/>
            <person name="Adriaenssens E.M."/>
            <person name="Foster-Nyarko E."/>
            <person name="Jarju S."/>
            <person name="Secka A."/>
            <person name="Antonio M."/>
            <person name="Oren A."/>
            <person name="Chaudhuri R.R."/>
            <person name="La Ragione R."/>
            <person name="Hildebrand F."/>
            <person name="Pallen M.J."/>
        </authorList>
    </citation>
    <scope>NUCLEOTIDE SEQUENCE</scope>
    <source>
        <strain evidence="7">ChiHile30-977</strain>
    </source>
</reference>
<gene>
    <name evidence="7" type="ORF">IAA66_00615</name>
</gene>
<proteinExistence type="inferred from homology"/>
<dbReference type="InterPro" id="IPR020103">
    <property type="entry name" value="PsdUridine_synth_cat_dom_sf"/>
</dbReference>
<evidence type="ECO:0000259" key="6">
    <source>
        <dbReference type="Pfam" id="PF00849"/>
    </source>
</evidence>
<dbReference type="Proteomes" id="UP000886819">
    <property type="component" value="Unassembled WGS sequence"/>
</dbReference>
<dbReference type="PANTHER" id="PTHR21600:SF83">
    <property type="entry name" value="PSEUDOURIDYLATE SYNTHASE RPUSD4, MITOCHONDRIAL"/>
    <property type="match status" value="1"/>
</dbReference>
<comment type="similarity">
    <text evidence="2">Belongs to the pseudouridine synthase RluA family.</text>
</comment>
<protein>
    <recommendedName>
        <fullName evidence="4">RNA pseudouridylate synthase</fullName>
    </recommendedName>
    <alternativeName>
        <fullName evidence="5">RNA-uridine isomerase</fullName>
    </alternativeName>
</protein>
<dbReference type="Pfam" id="PF00849">
    <property type="entry name" value="PseudoU_synth_2"/>
    <property type="match status" value="1"/>
</dbReference>
<dbReference type="InterPro" id="IPR050188">
    <property type="entry name" value="RluA_PseudoU_synthase"/>
</dbReference>
<reference evidence="7" key="1">
    <citation type="submission" date="2020-10" db="EMBL/GenBank/DDBJ databases">
        <authorList>
            <person name="Gilroy R."/>
        </authorList>
    </citation>
    <scope>NUCLEOTIDE SEQUENCE</scope>
    <source>
        <strain evidence="7">ChiHile30-977</strain>
    </source>
</reference>
<keyword evidence="3" id="KW-0413">Isomerase</keyword>
<dbReference type="CDD" id="cd02869">
    <property type="entry name" value="PseudoU_synth_RluA_like"/>
    <property type="match status" value="1"/>
</dbReference>
<sequence length="213" mass="23755">MKTPDVLYCDNHVLVAVKPPNVPAQADISGDEDMLTMMRAYVKERYQKPGAVFLGLVHRLDRPVGGLMAFARTSKAASRLSGQLRTHAMRREYLAIARGDAPDEARLEDLLPREGGAPQSAVLHYRTLQRADGLSLLAVRLETGRKHQIRIQLSRAGLPLWGDARYGRGRPGEQIALWGARLTFTHPTLGRDMCFAAPPPTSYPWNKFNIIDF</sequence>
<dbReference type="GO" id="GO:0006396">
    <property type="term" value="P:RNA processing"/>
    <property type="evidence" value="ECO:0007669"/>
    <property type="project" value="UniProtKB-ARBA"/>
</dbReference>
<dbReference type="GO" id="GO:0003723">
    <property type="term" value="F:RNA binding"/>
    <property type="evidence" value="ECO:0007669"/>
    <property type="project" value="InterPro"/>
</dbReference>
<evidence type="ECO:0000313" key="8">
    <source>
        <dbReference type="Proteomes" id="UP000886819"/>
    </source>
</evidence>
<evidence type="ECO:0000256" key="3">
    <source>
        <dbReference type="ARBA" id="ARBA00023235"/>
    </source>
</evidence>
<evidence type="ECO:0000256" key="5">
    <source>
        <dbReference type="ARBA" id="ARBA00033164"/>
    </source>
</evidence>
<evidence type="ECO:0000256" key="1">
    <source>
        <dbReference type="ARBA" id="ARBA00000073"/>
    </source>
</evidence>
<comment type="catalytic activity">
    <reaction evidence="1">
        <text>a uridine in RNA = a pseudouridine in RNA</text>
        <dbReference type="Rhea" id="RHEA:48348"/>
        <dbReference type="Rhea" id="RHEA-COMP:12068"/>
        <dbReference type="Rhea" id="RHEA-COMP:12069"/>
        <dbReference type="ChEBI" id="CHEBI:65314"/>
        <dbReference type="ChEBI" id="CHEBI:65315"/>
    </reaction>
</comment>
<evidence type="ECO:0000313" key="7">
    <source>
        <dbReference type="EMBL" id="HIQ62071.1"/>
    </source>
</evidence>
<accession>A0A9D0YVC8</accession>
<dbReference type="SUPFAM" id="SSF55120">
    <property type="entry name" value="Pseudouridine synthase"/>
    <property type="match status" value="1"/>
</dbReference>
<dbReference type="GO" id="GO:0001522">
    <property type="term" value="P:pseudouridine synthesis"/>
    <property type="evidence" value="ECO:0007669"/>
    <property type="project" value="InterPro"/>
</dbReference>
<dbReference type="PANTHER" id="PTHR21600">
    <property type="entry name" value="MITOCHONDRIAL RNA PSEUDOURIDINE SYNTHASE"/>
    <property type="match status" value="1"/>
</dbReference>
<dbReference type="GO" id="GO:0140098">
    <property type="term" value="F:catalytic activity, acting on RNA"/>
    <property type="evidence" value="ECO:0007669"/>
    <property type="project" value="UniProtKB-ARBA"/>
</dbReference>
<evidence type="ECO:0000256" key="2">
    <source>
        <dbReference type="ARBA" id="ARBA00010876"/>
    </source>
</evidence>
<dbReference type="Gene3D" id="3.30.2350.10">
    <property type="entry name" value="Pseudouridine synthase"/>
    <property type="match status" value="1"/>
</dbReference>
<dbReference type="EMBL" id="DVFI01000009">
    <property type="protein sequence ID" value="HIQ62071.1"/>
    <property type="molecule type" value="Genomic_DNA"/>
</dbReference>